<feature type="transmembrane region" description="Helical" evidence="2">
    <location>
        <begin position="307"/>
        <end position="327"/>
    </location>
</feature>
<dbReference type="OrthoDB" id="15256at2759"/>
<accession>F4PLU0</accession>
<feature type="transmembrane region" description="Helical" evidence="2">
    <location>
        <begin position="264"/>
        <end position="286"/>
    </location>
</feature>
<feature type="region of interest" description="Disordered" evidence="1">
    <location>
        <begin position="45"/>
        <end position="132"/>
    </location>
</feature>
<proteinExistence type="predicted"/>
<evidence type="ECO:0000313" key="4">
    <source>
        <dbReference type="Proteomes" id="UP000007797"/>
    </source>
</evidence>
<sequence length="440" mass="49472">MIWKWSGTSVAEGICKLVLTFHKLSNEIGDTGLVKSVLFEQPTVSHPNPLSASNQNALSSSSTSTSSSSSTSTSSTTNTSSTTTTTTTPSAAAGNSSTNVRHSFHHRTPSSTGSSSTAKRIKSAPTTPPIRLSCEKNDKFTVSVFYEQADKEKEVKEFLQAILSEFSNKYASQLASLRPLLNEMSEFPEKCQTKPEEIIIKFKDFGQTCDKIFTINMKKPDRHFKKEPEVTSIGRNNRHRKQWLEIMVQQKKDILAIQTLRNHVMSSTLLATASITLVVLILNIIVSGNLTKVLDSMRIVGASNSEILVYKAFVLILIYLFSFLSMVTCIRYQTHLAYLINVAPFHPECSLDYCNNIMLAGSHHYTLGVRAFYCSLSVILWFFDPIFLLICTIMLIAWLYLGDISDSVIPRQEKKEYKMKRKSRDRDMEMGEQQDHDIEQ</sequence>
<evidence type="ECO:0000313" key="3">
    <source>
        <dbReference type="EMBL" id="EGG22696.1"/>
    </source>
</evidence>
<gene>
    <name evidence="3" type="ORF">DFA_04826</name>
</gene>
<name>F4PLU0_CACFS</name>
<evidence type="ECO:0008006" key="5">
    <source>
        <dbReference type="Google" id="ProtNLM"/>
    </source>
</evidence>
<dbReference type="RefSeq" id="XP_004360547.1">
    <property type="nucleotide sequence ID" value="XM_004360490.1"/>
</dbReference>
<keyword evidence="4" id="KW-1185">Reference proteome</keyword>
<dbReference type="PANTHER" id="PTHR31168">
    <property type="entry name" value="OS02G0292800 PROTEIN"/>
    <property type="match status" value="1"/>
</dbReference>
<dbReference type="EMBL" id="GL883008">
    <property type="protein sequence ID" value="EGG22696.1"/>
    <property type="molecule type" value="Genomic_DNA"/>
</dbReference>
<feature type="compositionally biased region" description="Basic and acidic residues" evidence="1">
    <location>
        <begin position="424"/>
        <end position="440"/>
    </location>
</feature>
<organism evidence="3 4">
    <name type="scientific">Cavenderia fasciculata</name>
    <name type="common">Slime mold</name>
    <name type="synonym">Dictyostelium fasciculatum</name>
    <dbReference type="NCBI Taxonomy" id="261658"/>
    <lineage>
        <taxon>Eukaryota</taxon>
        <taxon>Amoebozoa</taxon>
        <taxon>Evosea</taxon>
        <taxon>Eumycetozoa</taxon>
        <taxon>Dictyostelia</taxon>
        <taxon>Acytosteliales</taxon>
        <taxon>Cavenderiaceae</taxon>
        <taxon>Cavenderia</taxon>
    </lineage>
</organism>
<dbReference type="AlphaFoldDB" id="F4PLU0"/>
<dbReference type="GeneID" id="14874814"/>
<feature type="compositionally biased region" description="Low complexity" evidence="1">
    <location>
        <begin position="51"/>
        <end position="99"/>
    </location>
</feature>
<feature type="transmembrane region" description="Helical" evidence="2">
    <location>
        <begin position="378"/>
        <end position="401"/>
    </location>
</feature>
<evidence type="ECO:0000256" key="2">
    <source>
        <dbReference type="SAM" id="Phobius"/>
    </source>
</evidence>
<keyword evidence="2" id="KW-1133">Transmembrane helix</keyword>
<keyword evidence="2" id="KW-0812">Transmembrane</keyword>
<evidence type="ECO:0000256" key="1">
    <source>
        <dbReference type="SAM" id="MobiDB-lite"/>
    </source>
</evidence>
<protein>
    <recommendedName>
        <fullName evidence="5">DUF599 family protein</fullName>
    </recommendedName>
</protein>
<dbReference type="Pfam" id="PF04654">
    <property type="entry name" value="DUF599"/>
    <property type="match status" value="1"/>
</dbReference>
<dbReference type="InterPro" id="IPR006747">
    <property type="entry name" value="DUF599"/>
</dbReference>
<dbReference type="KEGG" id="dfa:DFA_04826"/>
<feature type="region of interest" description="Disordered" evidence="1">
    <location>
        <begin position="415"/>
        <end position="440"/>
    </location>
</feature>
<dbReference type="PANTHER" id="PTHR31168:SF1">
    <property type="entry name" value="DUF599 FAMILY PROTEIN"/>
    <property type="match status" value="1"/>
</dbReference>
<reference evidence="4" key="1">
    <citation type="journal article" date="2011" name="Genome Res.">
        <title>Phylogeny-wide analysis of social amoeba genomes highlights ancient origins for complex intercellular communication.</title>
        <authorList>
            <person name="Heidel A.J."/>
            <person name="Lawal H.M."/>
            <person name="Felder M."/>
            <person name="Schilde C."/>
            <person name="Helps N.R."/>
            <person name="Tunggal B."/>
            <person name="Rivero F."/>
            <person name="John U."/>
            <person name="Schleicher M."/>
            <person name="Eichinger L."/>
            <person name="Platzer M."/>
            <person name="Noegel A.A."/>
            <person name="Schaap P."/>
            <person name="Gloeckner G."/>
        </authorList>
    </citation>
    <scope>NUCLEOTIDE SEQUENCE [LARGE SCALE GENOMIC DNA]</scope>
    <source>
        <strain evidence="4">SH3</strain>
    </source>
</reference>
<feature type="compositionally biased region" description="Polar residues" evidence="1">
    <location>
        <begin position="109"/>
        <end position="118"/>
    </location>
</feature>
<dbReference type="Proteomes" id="UP000007797">
    <property type="component" value="Unassembled WGS sequence"/>
</dbReference>
<keyword evidence="2" id="KW-0472">Membrane</keyword>